<dbReference type="KEGG" id="ath:AT2G02635"/>
<dbReference type="GeneID" id="28717519"/>
<dbReference type="TAIR" id="AT2G02635"/>
<reference evidence="3" key="2">
    <citation type="journal article" date="2017" name="Plant J.">
        <title>Araport11: a complete reannotation of the Arabidopsis thaliana reference genome.</title>
        <authorList>
            <person name="Cheng C.Y."/>
            <person name="Krishnakumar V."/>
            <person name="Chan A.P."/>
            <person name="Thibaud-Nissen F."/>
            <person name="Schobel S."/>
            <person name="Town C.D."/>
        </authorList>
    </citation>
    <scope>GENOME REANNOTATION</scope>
    <source>
        <strain evidence="3">cv. Columbia</strain>
    </source>
</reference>
<protein>
    <submittedName>
        <fullName evidence="2">Uncharacterized protein</fullName>
    </submittedName>
</protein>
<keyword evidence="3" id="KW-1185">Reference proteome</keyword>
<evidence type="ECO:0000313" key="1">
    <source>
        <dbReference type="Araport" id="AT2G02635"/>
    </source>
</evidence>
<accession>A0A1P8AXV5</accession>
<dbReference type="RefSeq" id="NP_001323692.1">
    <property type="nucleotide sequence ID" value="NM_001335127.1"/>
</dbReference>
<reference evidence="2 3" key="1">
    <citation type="journal article" date="1999" name="Nature">
        <title>Sequence and analysis of chromosome 2 of the plant Arabidopsis thaliana.</title>
        <authorList>
            <person name="Lin X."/>
            <person name="Kaul S."/>
            <person name="Rounsley S."/>
            <person name="Shea T.P."/>
            <person name="Benito M.I."/>
            <person name="Town C.D."/>
            <person name="Fujii C.Y."/>
            <person name="Mason T."/>
            <person name="Bowman C.L."/>
            <person name="Barnstead M."/>
            <person name="Feldblyum T.V."/>
            <person name="Buell C.R."/>
            <person name="Ketchum K.A."/>
            <person name="Lee J."/>
            <person name="Ronning C.M."/>
            <person name="Koo H.L."/>
            <person name="Moffat K.S."/>
            <person name="Cronin L.A."/>
            <person name="Shen M."/>
            <person name="Pai G."/>
            <person name="Van Aken S."/>
            <person name="Umayam L."/>
            <person name="Tallon L.J."/>
            <person name="Gill J.E."/>
            <person name="Adams M.D."/>
            <person name="Carrera A.J."/>
            <person name="Creasy T.H."/>
            <person name="Goodman H.M."/>
            <person name="Somerville C.R."/>
            <person name="Copenhaver G.P."/>
            <person name="Preuss D."/>
            <person name="Nierman W.C."/>
            <person name="White O."/>
            <person name="Eisen J.A."/>
            <person name="Salzberg S.L."/>
            <person name="Fraser C.M."/>
            <person name="Venter J.C."/>
        </authorList>
    </citation>
    <scope>NUCLEOTIDE SEQUENCE [LARGE SCALE GENOMIC DNA]</scope>
    <source>
        <strain evidence="3">cv. Columbia</strain>
    </source>
</reference>
<gene>
    <name evidence="1 2" type="ordered locus">At2g02635</name>
</gene>
<sequence>MGESIDENQNVHMSRQPSRVYLLQTAAKEHIMIATSIPNHEPQKYLDGRKEDIYLNIYC</sequence>
<dbReference type="InParanoid" id="A0A1P8AXV5"/>
<dbReference type="Proteomes" id="UP000006548">
    <property type="component" value="Chromosome 2"/>
</dbReference>
<evidence type="ECO:0000313" key="3">
    <source>
        <dbReference type="Proteomes" id="UP000006548"/>
    </source>
</evidence>
<proteinExistence type="predicted"/>
<dbReference type="EMBL" id="CP002685">
    <property type="protein sequence ID" value="ANM61475.1"/>
    <property type="molecule type" value="Genomic_DNA"/>
</dbReference>
<organism evidence="2 3">
    <name type="scientific">Arabidopsis thaliana</name>
    <name type="common">Mouse-ear cress</name>
    <dbReference type="NCBI Taxonomy" id="3702"/>
    <lineage>
        <taxon>Eukaryota</taxon>
        <taxon>Viridiplantae</taxon>
        <taxon>Streptophyta</taxon>
        <taxon>Embryophyta</taxon>
        <taxon>Tracheophyta</taxon>
        <taxon>Spermatophyta</taxon>
        <taxon>Magnoliopsida</taxon>
        <taxon>eudicotyledons</taxon>
        <taxon>Gunneridae</taxon>
        <taxon>Pentapetalae</taxon>
        <taxon>rosids</taxon>
        <taxon>malvids</taxon>
        <taxon>Brassicales</taxon>
        <taxon>Brassicaceae</taxon>
        <taxon>Camelineae</taxon>
        <taxon>Arabidopsis</taxon>
    </lineage>
</organism>
<name>A0A1P8AXV5_ARATH</name>
<dbReference type="AlphaFoldDB" id="A0A1P8AXV5"/>
<evidence type="ECO:0000313" key="2">
    <source>
        <dbReference type="EMBL" id="ANM61475.1"/>
    </source>
</evidence>
<dbReference type="Araport" id="AT2G02635"/>